<proteinExistence type="inferred from homology"/>
<dbReference type="GO" id="GO:0033013">
    <property type="term" value="P:tetrapyrrole metabolic process"/>
    <property type="evidence" value="ECO:0007669"/>
    <property type="project" value="UniProtKB-ARBA"/>
</dbReference>
<accession>A0A2T4Z5Y8</accession>
<dbReference type="PANTHER" id="PTHR10057:SF0">
    <property type="entry name" value="TRANSLOCATOR PROTEIN"/>
    <property type="match status" value="1"/>
</dbReference>
<evidence type="ECO:0000313" key="8">
    <source>
        <dbReference type="Proteomes" id="UP000241808"/>
    </source>
</evidence>
<evidence type="ECO:0000256" key="5">
    <source>
        <dbReference type="ARBA" id="ARBA00023136"/>
    </source>
</evidence>
<evidence type="ECO:0000256" key="6">
    <source>
        <dbReference type="SAM" id="Phobius"/>
    </source>
</evidence>
<name>A0A2T4Z5Y8_9HYPH</name>
<dbReference type="EMBL" id="PZZL01000004">
    <property type="protein sequence ID" value="PTM57305.1"/>
    <property type="molecule type" value="Genomic_DNA"/>
</dbReference>
<feature type="transmembrane region" description="Helical" evidence="6">
    <location>
        <begin position="144"/>
        <end position="164"/>
    </location>
</feature>
<keyword evidence="8" id="KW-1185">Reference proteome</keyword>
<reference evidence="7 8" key="1">
    <citation type="submission" date="2018-04" db="EMBL/GenBank/DDBJ databases">
        <title>Genomic Encyclopedia of Archaeal and Bacterial Type Strains, Phase II (KMG-II): from individual species to whole genera.</title>
        <authorList>
            <person name="Goeker M."/>
        </authorList>
    </citation>
    <scope>NUCLEOTIDE SEQUENCE [LARGE SCALE GENOMIC DNA]</scope>
    <source>
        <strain evidence="7 8">DSM 25521</strain>
    </source>
</reference>
<dbReference type="Proteomes" id="UP000241808">
    <property type="component" value="Unassembled WGS sequence"/>
</dbReference>
<protein>
    <submittedName>
        <fullName evidence="7">TspO/MBR related protein</fullName>
    </submittedName>
</protein>
<sequence length="168" mass="18011">MTGTSSVNMSRSVAGTVAVYGAFLVLCFAVAATGGIANSYGLSGWYPTLVKPSFNPPNWLFGPVWTVLYIMIAVSGARLVLSPAEDKEPAIALYGVQLALNAAWSWVFFYGQAMGAAAIVIVAMWLAILGNIVFAWSKDRVASLLLIPYLAWVSFATVLNIAIWRLNS</sequence>
<feature type="transmembrane region" description="Helical" evidence="6">
    <location>
        <begin position="116"/>
        <end position="137"/>
    </location>
</feature>
<dbReference type="InterPro" id="IPR004307">
    <property type="entry name" value="TspO_MBR"/>
</dbReference>
<dbReference type="GO" id="GO:0016020">
    <property type="term" value="C:membrane"/>
    <property type="evidence" value="ECO:0007669"/>
    <property type="project" value="UniProtKB-SubCell"/>
</dbReference>
<evidence type="ECO:0000256" key="4">
    <source>
        <dbReference type="ARBA" id="ARBA00022989"/>
    </source>
</evidence>
<dbReference type="FunFam" id="1.20.1260.100:FF:000001">
    <property type="entry name" value="translocator protein 2"/>
    <property type="match status" value="1"/>
</dbReference>
<dbReference type="Pfam" id="PF03073">
    <property type="entry name" value="TspO_MBR"/>
    <property type="match status" value="1"/>
</dbReference>
<feature type="transmembrane region" description="Helical" evidence="6">
    <location>
        <begin position="12"/>
        <end position="40"/>
    </location>
</feature>
<feature type="transmembrane region" description="Helical" evidence="6">
    <location>
        <begin position="60"/>
        <end position="79"/>
    </location>
</feature>
<keyword evidence="4 6" id="KW-1133">Transmembrane helix</keyword>
<evidence type="ECO:0000256" key="1">
    <source>
        <dbReference type="ARBA" id="ARBA00004141"/>
    </source>
</evidence>
<dbReference type="PIRSF" id="PIRSF005859">
    <property type="entry name" value="PBR"/>
    <property type="match status" value="1"/>
</dbReference>
<feature type="transmembrane region" description="Helical" evidence="6">
    <location>
        <begin position="91"/>
        <end position="110"/>
    </location>
</feature>
<dbReference type="InterPro" id="IPR038330">
    <property type="entry name" value="TspO/MBR-related_sf"/>
</dbReference>
<dbReference type="PANTHER" id="PTHR10057">
    <property type="entry name" value="PERIPHERAL-TYPE BENZODIAZEPINE RECEPTOR"/>
    <property type="match status" value="1"/>
</dbReference>
<evidence type="ECO:0000256" key="2">
    <source>
        <dbReference type="ARBA" id="ARBA00007524"/>
    </source>
</evidence>
<keyword evidence="3 6" id="KW-0812">Transmembrane</keyword>
<dbReference type="CDD" id="cd15904">
    <property type="entry name" value="TSPO_MBR"/>
    <property type="match status" value="1"/>
</dbReference>
<comment type="subcellular location">
    <subcellularLocation>
        <location evidence="1">Membrane</location>
        <topology evidence="1">Multi-pass membrane protein</topology>
    </subcellularLocation>
</comment>
<evidence type="ECO:0000313" key="7">
    <source>
        <dbReference type="EMBL" id="PTM57305.1"/>
    </source>
</evidence>
<comment type="similarity">
    <text evidence="2">Belongs to the TspO/BZRP family.</text>
</comment>
<evidence type="ECO:0000256" key="3">
    <source>
        <dbReference type="ARBA" id="ARBA00022692"/>
    </source>
</evidence>
<dbReference type="AlphaFoldDB" id="A0A2T4Z5Y8"/>
<gene>
    <name evidence="7" type="ORF">C8P69_104356</name>
</gene>
<comment type="caution">
    <text evidence="7">The sequence shown here is derived from an EMBL/GenBank/DDBJ whole genome shotgun (WGS) entry which is preliminary data.</text>
</comment>
<keyword evidence="5 6" id="KW-0472">Membrane</keyword>
<organism evidence="7 8">
    <name type="scientific">Phreatobacter oligotrophus</name>
    <dbReference type="NCBI Taxonomy" id="1122261"/>
    <lineage>
        <taxon>Bacteria</taxon>
        <taxon>Pseudomonadati</taxon>
        <taxon>Pseudomonadota</taxon>
        <taxon>Alphaproteobacteria</taxon>
        <taxon>Hyphomicrobiales</taxon>
        <taxon>Phreatobacteraceae</taxon>
        <taxon>Phreatobacter</taxon>
    </lineage>
</organism>
<dbReference type="Gene3D" id="1.20.1260.100">
    <property type="entry name" value="TspO/MBR protein"/>
    <property type="match status" value="1"/>
</dbReference>